<sequence length="164" mass="18214">MLQARIADPCSAIKELNMWLGRTLIQTAIFSGALAMPPLAYGAEISAEEAFLVRISTEVVPTMQRKYLRATLIRYTEGTTIDLAARFMSENAPRWYIEGISDGVSPRPHAPIPGEEMVVTGEMFELWQFSPFVPYYLEVTDIPDCIGMLSALCARLPLTLTLSP</sequence>
<evidence type="ECO:0000313" key="2">
    <source>
        <dbReference type="Proteomes" id="UP001304050"/>
    </source>
</evidence>
<dbReference type="EMBL" id="JAYESG010000003">
    <property type="protein sequence ID" value="MEA3517272.1"/>
    <property type="molecule type" value="Genomic_DNA"/>
</dbReference>
<protein>
    <submittedName>
        <fullName evidence="1">Uncharacterized protein</fullName>
    </submittedName>
</protein>
<evidence type="ECO:0000313" key="1">
    <source>
        <dbReference type="EMBL" id="MEA3517272.1"/>
    </source>
</evidence>
<accession>A0ACC6MVD1</accession>
<keyword evidence="2" id="KW-1185">Reference proteome</keyword>
<dbReference type="Proteomes" id="UP001304050">
    <property type="component" value="Unassembled WGS sequence"/>
</dbReference>
<reference evidence="1" key="1">
    <citation type="submission" date="2023-12" db="EMBL/GenBank/DDBJ databases">
        <title>Diversity of Rhizobium in root nodule of phaseolus vulgaris.</title>
        <authorList>
            <person name="Wang H."/>
        </authorList>
    </citation>
    <scope>NUCLEOTIDE SEQUENCE</scope>
    <source>
        <strain evidence="1">MJ31</strain>
    </source>
</reference>
<name>A0ACC6MVD1_9HYPH</name>
<gene>
    <name evidence="1" type="ORF">U8465_09065</name>
</gene>
<comment type="caution">
    <text evidence="1">The sequence shown here is derived from an EMBL/GenBank/DDBJ whole genome shotgun (WGS) entry which is preliminary data.</text>
</comment>
<proteinExistence type="predicted"/>
<organism evidence="1 2">
    <name type="scientific">Rhizobium mulingense</name>
    <dbReference type="NCBI Taxonomy" id="3031128"/>
    <lineage>
        <taxon>Bacteria</taxon>
        <taxon>Pseudomonadati</taxon>
        <taxon>Pseudomonadota</taxon>
        <taxon>Alphaproteobacteria</taxon>
        <taxon>Hyphomicrobiales</taxon>
        <taxon>Rhizobiaceae</taxon>
        <taxon>Rhizobium/Agrobacterium group</taxon>
        <taxon>Rhizobium</taxon>
    </lineage>
</organism>